<dbReference type="Proteomes" id="UP000249623">
    <property type="component" value="Chromosome 1"/>
</dbReference>
<keyword evidence="1" id="KW-0472">Membrane</keyword>
<dbReference type="RefSeq" id="WP_002925379.1">
    <property type="nucleotide sequence ID" value="NZ_CP071430.1"/>
</dbReference>
<evidence type="ECO:0008006" key="4">
    <source>
        <dbReference type="Google" id="ProtNLM"/>
    </source>
</evidence>
<dbReference type="AlphaFoldDB" id="A0A2X3V521"/>
<feature type="transmembrane region" description="Helical" evidence="1">
    <location>
        <begin position="90"/>
        <end position="111"/>
    </location>
</feature>
<protein>
    <recommendedName>
        <fullName evidence="4">Beta-carotene 15,15'-monooxygenase</fullName>
    </recommendedName>
</protein>
<feature type="transmembrane region" description="Helical" evidence="1">
    <location>
        <begin position="193"/>
        <end position="214"/>
    </location>
</feature>
<keyword evidence="1" id="KW-1133">Transmembrane helix</keyword>
<evidence type="ECO:0000313" key="2">
    <source>
        <dbReference type="EMBL" id="SQF34338.1"/>
    </source>
</evidence>
<feature type="transmembrane region" description="Helical" evidence="1">
    <location>
        <begin position="220"/>
        <end position="242"/>
    </location>
</feature>
<keyword evidence="1" id="KW-0812">Transmembrane</keyword>
<sequence>MKKVSIFGADFERSKKIVTNGKFALTAGMPNPIHMGMINRLFTVVFCIFIFFGIMVYFLLIALPSSVGQSGEVHYLSHQSVSLFHTIGQIMRPISIVFYLTFLFASIPVFWPKKRLNSQLWTYFPFYFSMSICAFISGLYFASAVAYDSYTVVGFWFQLVLGIILFFCIIMNSIQNLKRRLNDEEEKSILKKVMMITVGTMVVLFPVSLVYHLMNQLPVLWYFYIFGLFLVVWFVISGYFIAFMMNVHIFQAYYIHKYPEEYKSYLKISDREWYSKRYYKKLVKSGKLKEETTQENGEENE</sequence>
<evidence type="ECO:0000313" key="3">
    <source>
        <dbReference type="Proteomes" id="UP000249623"/>
    </source>
</evidence>
<evidence type="ECO:0000256" key="1">
    <source>
        <dbReference type="SAM" id="Phobius"/>
    </source>
</evidence>
<feature type="transmembrane region" description="Helical" evidence="1">
    <location>
        <begin position="153"/>
        <end position="172"/>
    </location>
</feature>
<feature type="transmembrane region" description="Helical" evidence="1">
    <location>
        <begin position="41"/>
        <end position="63"/>
    </location>
</feature>
<organism evidence="2 3">
    <name type="scientific">Streptococcus sanguinis</name>
    <dbReference type="NCBI Taxonomy" id="1305"/>
    <lineage>
        <taxon>Bacteria</taxon>
        <taxon>Bacillati</taxon>
        <taxon>Bacillota</taxon>
        <taxon>Bacilli</taxon>
        <taxon>Lactobacillales</taxon>
        <taxon>Streptococcaceae</taxon>
        <taxon>Streptococcus</taxon>
    </lineage>
</organism>
<reference evidence="2 3" key="1">
    <citation type="submission" date="2018-06" db="EMBL/GenBank/DDBJ databases">
        <authorList>
            <consortium name="Pathogen Informatics"/>
            <person name="Doyle S."/>
        </authorList>
    </citation>
    <scope>NUCLEOTIDE SEQUENCE [LARGE SCALE GENOMIC DNA]</scope>
    <source>
        <strain evidence="2 3">NCTC11085</strain>
    </source>
</reference>
<feature type="transmembrane region" description="Helical" evidence="1">
    <location>
        <begin position="123"/>
        <end position="147"/>
    </location>
</feature>
<gene>
    <name evidence="2" type="ORF">NCTC11085_00792</name>
</gene>
<proteinExistence type="predicted"/>
<dbReference type="EMBL" id="LS483346">
    <property type="protein sequence ID" value="SQF34338.1"/>
    <property type="molecule type" value="Genomic_DNA"/>
</dbReference>
<accession>A0A2X3V521</accession>
<name>A0A2X3V521_STRSA</name>